<dbReference type="EMBL" id="CP014223">
    <property type="protein sequence ID" value="AMJ41879.1"/>
    <property type="molecule type" value="Genomic_DNA"/>
</dbReference>
<dbReference type="Pfam" id="PF06605">
    <property type="entry name" value="Prophage_tail"/>
    <property type="match status" value="1"/>
</dbReference>
<accession>A0ABM5YDA9</accession>
<dbReference type="RefSeq" id="WP_066051812.1">
    <property type="nucleotide sequence ID" value="NZ_CP014223.1"/>
</dbReference>
<evidence type="ECO:0000259" key="1">
    <source>
        <dbReference type="Pfam" id="PF06605"/>
    </source>
</evidence>
<sequence>MITIHEKNSTTFDTLGLGALLPSLCTVKEELNGLYELELEHPYDEWGKWEDIEKERILVASTPRGKQPFRIYHIKPDMNGIQVNARQIFYDLLDNLCLNISVSGTAQTVINSIKNAFAYSMPFAFTTNMSGTGSVSASKVNPIAALLSDDEDASSFVKAFGGEILRDGFTVSMKTSIGQDRGVAIRYGKNLVGLEISEDISEVATRIYAFGKDGVSMSGGYLDSPYISSYRYPKIHVFEDSSLTYYELPGAVQALFNEGCDLPKVNIKANFQMLSQTAEYKEYSVLEEVQLGDVVTVSNVKMGFHKKAKVISYEWDCLLEQYNEVELGDFVADLTSSVTSGEKSLSTAVSASTEVKQVYGLITGKVTINDGGLYICVDGNSFDTATKLFHFGKYGLRFSATGTNGSWTTIIDSEGSVLSRM</sequence>
<protein>
    <submittedName>
        <fullName evidence="2">Prophage endopeptidase tail</fullName>
    </submittedName>
</protein>
<feature type="domain" description="Tail spike" evidence="1">
    <location>
        <begin position="154"/>
        <end position="339"/>
    </location>
</feature>
<evidence type="ECO:0000313" key="3">
    <source>
        <dbReference type="Proteomes" id="UP000068026"/>
    </source>
</evidence>
<gene>
    <name evidence="2" type="ORF">CPRO_23120</name>
</gene>
<dbReference type="NCBIfam" id="TIGR01665">
    <property type="entry name" value="put_anti_recept"/>
    <property type="match status" value="1"/>
</dbReference>
<dbReference type="InterPro" id="IPR010572">
    <property type="entry name" value="Tail_dom"/>
</dbReference>
<reference evidence="2 3" key="1">
    <citation type="journal article" date="2016" name="Genome Announc.">
        <title>Complete Genome Sequence of the Amino Acid-Fermenting Clostridium propionicum X2 (DSM 1682).</title>
        <authorList>
            <person name="Poehlein A."/>
            <person name="Schlien K."/>
            <person name="Chowdhury N.P."/>
            <person name="Gottschalk G."/>
            <person name="Buckel W."/>
            <person name="Daniel R."/>
        </authorList>
    </citation>
    <scope>NUCLEOTIDE SEQUENCE [LARGE SCALE GENOMIC DNA]</scope>
    <source>
        <strain evidence="2 3">X2</strain>
    </source>
</reference>
<dbReference type="InterPro" id="IPR007119">
    <property type="entry name" value="Phage_tail_spike_N"/>
</dbReference>
<proteinExistence type="predicted"/>
<name>A0ABM5YDA9_ANAPI</name>
<dbReference type="Proteomes" id="UP000068026">
    <property type="component" value="Chromosome"/>
</dbReference>
<keyword evidence="3" id="KW-1185">Reference proteome</keyword>
<evidence type="ECO:0000313" key="2">
    <source>
        <dbReference type="EMBL" id="AMJ41879.1"/>
    </source>
</evidence>
<reference evidence="3" key="2">
    <citation type="submission" date="2016-01" db="EMBL/GenBank/DDBJ databases">
        <authorList>
            <person name="Poehlein A."/>
            <person name="Schlien K."/>
            <person name="Gottschalk G."/>
            <person name="Buckel W."/>
            <person name="Daniel R."/>
        </authorList>
    </citation>
    <scope>NUCLEOTIDE SEQUENCE [LARGE SCALE GENOMIC DNA]</scope>
    <source>
        <strain evidence="3">X2</strain>
    </source>
</reference>
<organism evidence="2 3">
    <name type="scientific">Anaerotignum propionicum DSM 1682</name>
    <dbReference type="NCBI Taxonomy" id="991789"/>
    <lineage>
        <taxon>Bacteria</taxon>
        <taxon>Bacillati</taxon>
        <taxon>Bacillota</taxon>
        <taxon>Clostridia</taxon>
        <taxon>Lachnospirales</taxon>
        <taxon>Anaerotignaceae</taxon>
        <taxon>Anaerotignum</taxon>
    </lineage>
</organism>